<dbReference type="Proteomes" id="UP000677305">
    <property type="component" value="Chromosome"/>
</dbReference>
<evidence type="ECO:0000256" key="7">
    <source>
        <dbReference type="ARBA" id="ARBA00023004"/>
    </source>
</evidence>
<name>A0A8J8SEH0_9FIRM</name>
<keyword evidence="8" id="KW-0411">Iron-sulfur</keyword>
<feature type="domain" description="4Fe-4S ferredoxin-type" evidence="9">
    <location>
        <begin position="171"/>
        <end position="202"/>
    </location>
</feature>
<dbReference type="Pfam" id="PF13484">
    <property type="entry name" value="Fer4_16"/>
    <property type="match status" value="1"/>
</dbReference>
<dbReference type="GO" id="GO:0046872">
    <property type="term" value="F:metal ion binding"/>
    <property type="evidence" value="ECO:0007669"/>
    <property type="project" value="UniProtKB-KW"/>
</dbReference>
<dbReference type="Pfam" id="PF08331">
    <property type="entry name" value="QueG_DUF1730"/>
    <property type="match status" value="1"/>
</dbReference>
<dbReference type="PANTHER" id="PTHR30002:SF4">
    <property type="entry name" value="EPOXYQUEUOSINE REDUCTASE"/>
    <property type="match status" value="1"/>
</dbReference>
<evidence type="ECO:0000256" key="6">
    <source>
        <dbReference type="ARBA" id="ARBA00023002"/>
    </source>
</evidence>
<evidence type="ECO:0000256" key="5">
    <source>
        <dbReference type="ARBA" id="ARBA00022785"/>
    </source>
</evidence>
<evidence type="ECO:0000313" key="10">
    <source>
        <dbReference type="EMBL" id="QUH31526.1"/>
    </source>
</evidence>
<evidence type="ECO:0000259" key="9">
    <source>
        <dbReference type="PROSITE" id="PS51379"/>
    </source>
</evidence>
<dbReference type="InterPro" id="IPR017900">
    <property type="entry name" value="4Fe4S_Fe_S_CS"/>
</dbReference>
<keyword evidence="6 10" id="KW-0560">Oxidoreductase</keyword>
<keyword evidence="11" id="KW-1185">Reference proteome</keyword>
<evidence type="ECO:0000313" key="11">
    <source>
        <dbReference type="Proteomes" id="UP000677305"/>
    </source>
</evidence>
<keyword evidence="1" id="KW-0004">4Fe-4S</keyword>
<keyword evidence="3" id="KW-0819">tRNA processing</keyword>
<dbReference type="InterPro" id="IPR013542">
    <property type="entry name" value="QueG_DUF1730"/>
</dbReference>
<dbReference type="GO" id="GO:0051539">
    <property type="term" value="F:4 iron, 4 sulfur cluster binding"/>
    <property type="evidence" value="ECO:0007669"/>
    <property type="project" value="UniProtKB-KW"/>
</dbReference>
<gene>
    <name evidence="10" type="primary">queG</name>
    <name evidence="10" type="ORF">HYG85_22390</name>
</gene>
<dbReference type="PROSITE" id="PS00198">
    <property type="entry name" value="4FE4S_FER_1"/>
    <property type="match status" value="1"/>
</dbReference>
<dbReference type="SUPFAM" id="SSF46548">
    <property type="entry name" value="alpha-helical ferredoxin"/>
    <property type="match status" value="1"/>
</dbReference>
<keyword evidence="7" id="KW-0408">Iron</keyword>
<dbReference type="GO" id="GO:0008616">
    <property type="term" value="P:tRNA queuosine(34) biosynthetic process"/>
    <property type="evidence" value="ECO:0007669"/>
    <property type="project" value="UniProtKB-KW"/>
</dbReference>
<dbReference type="EC" id="1.17.99.6" evidence="10"/>
<organism evidence="10 11">
    <name type="scientific">Vallitalea guaymasensis</name>
    <dbReference type="NCBI Taxonomy" id="1185412"/>
    <lineage>
        <taxon>Bacteria</taxon>
        <taxon>Bacillati</taxon>
        <taxon>Bacillota</taxon>
        <taxon>Clostridia</taxon>
        <taxon>Lachnospirales</taxon>
        <taxon>Vallitaleaceae</taxon>
        <taxon>Vallitalea</taxon>
    </lineage>
</organism>
<dbReference type="PANTHER" id="PTHR30002">
    <property type="entry name" value="EPOXYQUEUOSINE REDUCTASE"/>
    <property type="match status" value="1"/>
</dbReference>
<keyword evidence="5" id="KW-0671">Queuosine biosynthesis</keyword>
<dbReference type="KEGG" id="vgu:HYG85_22390"/>
<evidence type="ECO:0000256" key="4">
    <source>
        <dbReference type="ARBA" id="ARBA00022723"/>
    </source>
</evidence>
<evidence type="ECO:0000256" key="8">
    <source>
        <dbReference type="ARBA" id="ARBA00023014"/>
    </source>
</evidence>
<reference evidence="10 11" key="1">
    <citation type="submission" date="2020-07" db="EMBL/GenBank/DDBJ databases">
        <title>Vallitalea guaymasensis genome.</title>
        <authorList>
            <person name="Postec A."/>
        </authorList>
    </citation>
    <scope>NUCLEOTIDE SEQUENCE [LARGE SCALE GENOMIC DNA]</scope>
    <source>
        <strain evidence="10 11">Ra1766G1</strain>
    </source>
</reference>
<keyword evidence="2" id="KW-0963">Cytoplasm</keyword>
<dbReference type="InterPro" id="IPR004453">
    <property type="entry name" value="QueG"/>
</dbReference>
<sequence>MDIKKDLIEYSREINVDEIGFCLAKPFYELEDILFNRDCSKYMCNLESKDYNKKIYPKLTLENAKSFIVILETYNNNPKKQNDNTLRGNISMAAVTRDYHKIVSAKLRLLEEHLHSLVSCNTKIFVDTSPFSDRAVARRAGLGFIGKNSMLITEKYGSRVFIGYILTDYYIKPDENEISIGCGSCNNCVKSCPSGAIIGNNEIDCNICVSYLTQHKGHIDDELKKKMGQQIYGCDVCQKVCPYNNVINKDIPNVIDPYPEYDSMLNMSNKEFKKTYGISSSGWRGKKILQRNAIIALGNSKSKEALTILANNIDDVRIDIRKEIVDSIVRLSFNEGIDILEKMKTKENDKDLQILIDDAIKKLSEK</sequence>
<dbReference type="GO" id="GO:0052693">
    <property type="term" value="F:epoxyqueuosine reductase activity"/>
    <property type="evidence" value="ECO:0007669"/>
    <property type="project" value="UniProtKB-EC"/>
</dbReference>
<dbReference type="InterPro" id="IPR016024">
    <property type="entry name" value="ARM-type_fold"/>
</dbReference>
<evidence type="ECO:0000256" key="2">
    <source>
        <dbReference type="ARBA" id="ARBA00022490"/>
    </source>
</evidence>
<dbReference type="InterPro" id="IPR017896">
    <property type="entry name" value="4Fe4S_Fe-S-bd"/>
</dbReference>
<evidence type="ECO:0000256" key="3">
    <source>
        <dbReference type="ARBA" id="ARBA00022694"/>
    </source>
</evidence>
<dbReference type="SUPFAM" id="SSF48371">
    <property type="entry name" value="ARM repeat"/>
    <property type="match status" value="1"/>
</dbReference>
<dbReference type="RefSeq" id="WP_212691520.1">
    <property type="nucleotide sequence ID" value="NZ_CP058561.1"/>
</dbReference>
<dbReference type="AlphaFoldDB" id="A0A8J8SEH0"/>
<evidence type="ECO:0000256" key="1">
    <source>
        <dbReference type="ARBA" id="ARBA00022485"/>
    </source>
</evidence>
<proteinExistence type="predicted"/>
<dbReference type="NCBIfam" id="TIGR00276">
    <property type="entry name" value="tRNA epoxyqueuosine(34) reductase QueG"/>
    <property type="match status" value="1"/>
</dbReference>
<keyword evidence="4" id="KW-0479">Metal-binding</keyword>
<dbReference type="EMBL" id="CP058561">
    <property type="protein sequence ID" value="QUH31526.1"/>
    <property type="molecule type" value="Genomic_DNA"/>
</dbReference>
<accession>A0A8J8SEH0</accession>
<protein>
    <submittedName>
        <fullName evidence="10">tRNA epoxyqueuosine(34) reductase QueG</fullName>
        <ecNumber evidence="10">1.17.99.6</ecNumber>
    </submittedName>
</protein>
<dbReference type="PROSITE" id="PS51379">
    <property type="entry name" value="4FE4S_FER_2"/>
    <property type="match status" value="1"/>
</dbReference>